<reference evidence="5 6" key="1">
    <citation type="submission" date="2016-08" db="EMBL/GenBank/DDBJ databases">
        <title>Complete genome sequence of Streptomyces agglomeratus strain 6-3-2, a novel anti-MRSA actinomycete isolated from Wuli of Tebit, China.</title>
        <authorList>
            <person name="Chen X."/>
        </authorList>
    </citation>
    <scope>NUCLEOTIDE SEQUENCE [LARGE SCALE GENOMIC DNA]</scope>
    <source>
        <strain evidence="5 6">6-3-2</strain>
    </source>
</reference>
<evidence type="ECO:0000256" key="2">
    <source>
        <dbReference type="ARBA" id="ARBA00022801"/>
    </source>
</evidence>
<name>A0A1E5P2S5_9ACTN</name>
<dbReference type="OrthoDB" id="9802318at2"/>
<evidence type="ECO:0000259" key="4">
    <source>
        <dbReference type="Pfam" id="PF13472"/>
    </source>
</evidence>
<keyword evidence="6" id="KW-1185">Reference proteome</keyword>
<sequence>MRRASTAGALALVTATATLMTLAAVPAEAAPTPVPVHCTPAACHVDVAPGTYRVTVTLGGADAGSTSVAAETRRTLLPETPTAPGQRIRRTFTVDVREPEGEPTGPAGSPGLDLAVGGTSPQLAGLRVTPAPRARKVVLVGDSTVCDQPGAPYAGWGQQLPQYLGRGLVVANYADSGESTQSVLDNPSLFPAALARVRRGDLVLVQLAHNDKQTPAATYRANLARMVDAVRARGGRPVLVTPLVRRWFNADGTLDNGTALLVNSLGVDLPAEIRALAADADVPLVDLTALTRRRVEELGPQASKALYLYDEKRDNTHTSVRGATEYAALVHGELLAQGLIR</sequence>
<organism evidence="5 6">
    <name type="scientific">Streptomyces agglomeratus</name>
    <dbReference type="NCBI Taxonomy" id="285458"/>
    <lineage>
        <taxon>Bacteria</taxon>
        <taxon>Bacillati</taxon>
        <taxon>Actinomycetota</taxon>
        <taxon>Actinomycetes</taxon>
        <taxon>Kitasatosporales</taxon>
        <taxon>Streptomycetaceae</taxon>
        <taxon>Streptomyces</taxon>
    </lineage>
</organism>
<dbReference type="GO" id="GO:0016787">
    <property type="term" value="F:hydrolase activity"/>
    <property type="evidence" value="ECO:0007669"/>
    <property type="project" value="UniProtKB-KW"/>
</dbReference>
<dbReference type="InterPro" id="IPR013830">
    <property type="entry name" value="SGNH_hydro"/>
</dbReference>
<comment type="similarity">
    <text evidence="1">Belongs to the 'GDSL' lipolytic enzyme family.</text>
</comment>
<evidence type="ECO:0000256" key="1">
    <source>
        <dbReference type="ARBA" id="ARBA00008668"/>
    </source>
</evidence>
<dbReference type="PANTHER" id="PTHR43695:SF1">
    <property type="entry name" value="RHAMNOGALACTURONAN ACETYLESTERASE"/>
    <property type="match status" value="1"/>
</dbReference>
<evidence type="ECO:0000256" key="3">
    <source>
        <dbReference type="SAM" id="SignalP"/>
    </source>
</evidence>
<accession>A0A1E5P2S5</accession>
<dbReference type="EMBL" id="MEHJ01000001">
    <property type="protein sequence ID" value="OEJ23812.1"/>
    <property type="molecule type" value="Genomic_DNA"/>
</dbReference>
<dbReference type="SUPFAM" id="SSF52266">
    <property type="entry name" value="SGNH hydrolase"/>
    <property type="match status" value="1"/>
</dbReference>
<dbReference type="InterPro" id="IPR008979">
    <property type="entry name" value="Galactose-bd-like_sf"/>
</dbReference>
<evidence type="ECO:0000313" key="5">
    <source>
        <dbReference type="EMBL" id="OEJ23812.1"/>
    </source>
</evidence>
<dbReference type="Gene3D" id="3.40.50.1110">
    <property type="entry name" value="SGNH hydrolase"/>
    <property type="match status" value="1"/>
</dbReference>
<proteinExistence type="inferred from homology"/>
<keyword evidence="2" id="KW-0378">Hydrolase</keyword>
<feature type="chain" id="PRO_5009182882" evidence="3">
    <location>
        <begin position="30"/>
        <end position="341"/>
    </location>
</feature>
<dbReference type="AlphaFoldDB" id="A0A1E5P2S5"/>
<dbReference type="STRING" id="285458.BGM19_32495"/>
<feature type="signal peptide" evidence="3">
    <location>
        <begin position="1"/>
        <end position="29"/>
    </location>
</feature>
<dbReference type="InterPro" id="IPR037459">
    <property type="entry name" value="RhgT-like"/>
</dbReference>
<dbReference type="PANTHER" id="PTHR43695">
    <property type="entry name" value="PUTATIVE (AFU_ORTHOLOGUE AFUA_2G17250)-RELATED"/>
    <property type="match status" value="1"/>
</dbReference>
<evidence type="ECO:0000313" key="6">
    <source>
        <dbReference type="Proteomes" id="UP000095759"/>
    </source>
</evidence>
<dbReference type="RefSeq" id="WP_069925735.1">
    <property type="nucleotide sequence ID" value="NZ_MEHI01000001.1"/>
</dbReference>
<dbReference type="CDD" id="cd01821">
    <property type="entry name" value="Rhamnogalacturan_acetylesterase_like"/>
    <property type="match status" value="1"/>
</dbReference>
<feature type="domain" description="SGNH hydrolase-type esterase" evidence="4">
    <location>
        <begin position="140"/>
        <end position="295"/>
    </location>
</feature>
<dbReference type="InterPro" id="IPR036514">
    <property type="entry name" value="SGNH_hydro_sf"/>
</dbReference>
<keyword evidence="3" id="KW-0732">Signal</keyword>
<comment type="caution">
    <text evidence="5">The sequence shown here is derived from an EMBL/GenBank/DDBJ whole genome shotgun (WGS) entry which is preliminary data.</text>
</comment>
<dbReference type="Gene3D" id="2.60.120.430">
    <property type="entry name" value="Galactose-binding lectin"/>
    <property type="match status" value="1"/>
</dbReference>
<gene>
    <name evidence="5" type="ORF">AS594_04280</name>
</gene>
<dbReference type="Proteomes" id="UP000095759">
    <property type="component" value="Unassembled WGS sequence"/>
</dbReference>
<protein>
    <submittedName>
        <fullName evidence="5">Carbohydrate esterase</fullName>
    </submittedName>
</protein>
<dbReference type="SUPFAM" id="SSF49785">
    <property type="entry name" value="Galactose-binding domain-like"/>
    <property type="match status" value="1"/>
</dbReference>
<dbReference type="Pfam" id="PF13472">
    <property type="entry name" value="Lipase_GDSL_2"/>
    <property type="match status" value="1"/>
</dbReference>